<gene>
    <name evidence="1" type="ORF">A2642_04170</name>
</gene>
<protein>
    <submittedName>
        <fullName evidence="1">Uncharacterized protein</fullName>
    </submittedName>
</protein>
<sequence>MDSAIKNCQNCKQDFTIEPDDFGFYEKMKVPPPTFCPECRRQRRNAWRNTFSLYSRKCDSCGKSVISLYAPDSGITIYCNKCWWSDKWDAKSYGVDYDFSRPFFRQLRELIGKVPHISIVNDDGIASLNCEYTHDTWFSKNCYMMFSGWYIENVMYSFFMLAGRDMMDCMNIRSKNEWLYECIITRTCYQLKYSQFCLACIDSQFLYDCRDCSFCFMCAGLRNKKYYFKNKEYSKEEYEKILNSYRLDTFSGVEKAQKEFNEFILGSPRRHMNGIQNLNCVGDVISGSKNLKNCFIASKNCENCRYCDFIAGDKDSYDLVMSGELSECYEGVVVDHSQLNFFGVFSVKSQDIRYTQHCHNCKHCFGCVGLRDSSYCIFNKQYTKEDYEALVPKIIEQMNKMPYVDHIGNSYAYGEFFPIELSPFGYNETLAMEDVALLKEEVKKLGFNWQDNIQRTTGKETLKPENIPESIDEVGDSILEEVLACIECKRNYKIIPNELIFYQKMKIPIPRRCFYCRHANRLKKRNPFKLWHRKCMCGKTNHPSHLDIECSSEFETTYAPERSEIVYCEKCYQQEVY</sequence>
<organism evidence="1 2">
    <name type="scientific">Candidatus Nomurabacteria bacterium RIFCSPHIGHO2_01_FULL_39_10</name>
    <dbReference type="NCBI Taxonomy" id="1801733"/>
    <lineage>
        <taxon>Bacteria</taxon>
        <taxon>Candidatus Nomuraibacteriota</taxon>
    </lineage>
</organism>
<dbReference type="EMBL" id="MFTJ01000048">
    <property type="protein sequence ID" value="OGI64537.1"/>
    <property type="molecule type" value="Genomic_DNA"/>
</dbReference>
<reference evidence="1 2" key="1">
    <citation type="journal article" date="2016" name="Nat. Commun.">
        <title>Thousands of microbial genomes shed light on interconnected biogeochemical processes in an aquifer system.</title>
        <authorList>
            <person name="Anantharaman K."/>
            <person name="Brown C.T."/>
            <person name="Hug L.A."/>
            <person name="Sharon I."/>
            <person name="Castelle C.J."/>
            <person name="Probst A.J."/>
            <person name="Thomas B.C."/>
            <person name="Singh A."/>
            <person name="Wilkins M.J."/>
            <person name="Karaoz U."/>
            <person name="Brodie E.L."/>
            <person name="Williams K.H."/>
            <person name="Hubbard S.S."/>
            <person name="Banfield J.F."/>
        </authorList>
    </citation>
    <scope>NUCLEOTIDE SEQUENCE [LARGE SCALE GENOMIC DNA]</scope>
</reference>
<evidence type="ECO:0000313" key="1">
    <source>
        <dbReference type="EMBL" id="OGI64537.1"/>
    </source>
</evidence>
<accession>A0A1F6V4E3</accession>
<proteinExistence type="predicted"/>
<comment type="caution">
    <text evidence="1">The sequence shown here is derived from an EMBL/GenBank/DDBJ whole genome shotgun (WGS) entry which is preliminary data.</text>
</comment>
<name>A0A1F6V4E3_9BACT</name>
<dbReference type="AlphaFoldDB" id="A0A1F6V4E3"/>
<evidence type="ECO:0000313" key="2">
    <source>
        <dbReference type="Proteomes" id="UP000178700"/>
    </source>
</evidence>
<dbReference type="Proteomes" id="UP000178700">
    <property type="component" value="Unassembled WGS sequence"/>
</dbReference>